<protein>
    <submittedName>
        <fullName evidence="2">Uncharacterized protein</fullName>
    </submittedName>
</protein>
<organism evidence="2">
    <name type="scientific">Strombidium rassoulzadegani</name>
    <dbReference type="NCBI Taxonomy" id="1082188"/>
    <lineage>
        <taxon>Eukaryota</taxon>
        <taxon>Sar</taxon>
        <taxon>Alveolata</taxon>
        <taxon>Ciliophora</taxon>
        <taxon>Intramacronucleata</taxon>
        <taxon>Spirotrichea</taxon>
        <taxon>Oligotrichia</taxon>
        <taxon>Strombidiidae</taxon>
        <taxon>Strombidium</taxon>
    </lineage>
</organism>
<name>A0A7S3CN17_9SPIT</name>
<proteinExistence type="predicted"/>
<dbReference type="EMBL" id="HBIA01008821">
    <property type="protein sequence ID" value="CAE0232761.1"/>
    <property type="molecule type" value="Transcribed_RNA"/>
</dbReference>
<dbReference type="AlphaFoldDB" id="A0A7S3CN17"/>
<feature type="signal peptide" evidence="1">
    <location>
        <begin position="1"/>
        <end position="25"/>
    </location>
</feature>
<reference evidence="2" key="1">
    <citation type="submission" date="2021-01" db="EMBL/GenBank/DDBJ databases">
        <authorList>
            <person name="Corre E."/>
            <person name="Pelletier E."/>
            <person name="Niang G."/>
            <person name="Scheremetjew M."/>
            <person name="Finn R."/>
            <person name="Kale V."/>
            <person name="Holt S."/>
            <person name="Cochrane G."/>
            <person name="Meng A."/>
            <person name="Brown T."/>
            <person name="Cohen L."/>
        </authorList>
    </citation>
    <scope>NUCLEOTIDE SEQUENCE</scope>
    <source>
        <strain evidence="2">Ras09</strain>
    </source>
</reference>
<evidence type="ECO:0000256" key="1">
    <source>
        <dbReference type="SAM" id="SignalP"/>
    </source>
</evidence>
<evidence type="ECO:0000313" key="2">
    <source>
        <dbReference type="EMBL" id="CAE0232761.1"/>
    </source>
</evidence>
<accession>A0A7S3CN17</accession>
<gene>
    <name evidence="2" type="ORF">SRAS04492_LOCUS4559</name>
</gene>
<feature type="chain" id="PRO_5031221189" evidence="1">
    <location>
        <begin position="26"/>
        <end position="266"/>
    </location>
</feature>
<sequence length="266" mass="31051">MKVYQMVSMLLLSLMTLNQVNEVEGRYVTRASRNLVRHIRRRMERTYGLGLTGLIHPVTKAFNHEAVIRQRGGRKENEVVGNTYDMGLHHVLGFFHRMVSQENPTYFEEIEGKQFDRYDQVSFVYGWIVALHADPDTMTSSNCFLAAFEAVTQIDYLMADWAIVDETKNYFNVFVYGPQHIQGNLAASYEYCNLYIYATQLSYIFQFDYGYLSELGTRYSMLLSTEAEPFLTDIYALLAEEPTDWYLVGMRWGLLWQIMFDVKLES</sequence>
<keyword evidence="1" id="KW-0732">Signal</keyword>